<gene>
    <name evidence="3" type="ORF">GTW09_15550</name>
</gene>
<sequence length="444" mass="49323">MKRSANLASWGLAFWGFVFWIVATWLSVSNASHAESLNTDASTANAKSTYQENAHFNYDYFSYNNHDLRVGAEQFDKYLSLLTGKRVSLVVNQSSVVNYRSHETQHLLDALLARSINVVSIMSPEHGFRGNKSAGEKVSSEVDAKTGLPIHSLYGALKKPSPDMLKNVDILVFDIQDVGVRFYTYLSTLHYVIEAAFEHNIDVIVLDRPNPNIAHIDGPILEPKFSSFIGMHPIPVLHGMTLGELARMIVGENWLDTHSRAELSVIPVANYTRSTSYSLPIAPSPNLPNDNAIRLYPTLCFFEGTAVSIGRGTDMPFQLIGHPEVKLGEHKVEVTPNAGANKPKHNGKTIYANILNENDVASARISGLKLQPLIDVYRKMNEAQKTFFTRPDFFDKLAGNSSLRKAIIMGTTASEIKASWHAELSQFEKQRAPYLIYPDNAASD</sequence>
<dbReference type="EMBL" id="JAAAWP010000012">
    <property type="protein sequence ID" value="NDW22937.1"/>
    <property type="molecule type" value="Genomic_DNA"/>
</dbReference>
<evidence type="ECO:0000313" key="4">
    <source>
        <dbReference type="Proteomes" id="UP000478837"/>
    </source>
</evidence>
<dbReference type="Proteomes" id="UP000478837">
    <property type="component" value="Unassembled WGS sequence"/>
</dbReference>
<dbReference type="InterPro" id="IPR048503">
    <property type="entry name" value="NamZ_C"/>
</dbReference>
<dbReference type="Gene3D" id="3.40.50.12170">
    <property type="entry name" value="Uncharacterised protein PF07075, DUF1343"/>
    <property type="match status" value="1"/>
</dbReference>
<reference evidence="3 4" key="1">
    <citation type="submission" date="2020-01" db="EMBL/GenBank/DDBJ databases">
        <title>Genomes of bacteria type strains.</title>
        <authorList>
            <person name="Chen J."/>
            <person name="Zhu S."/>
            <person name="Yang J."/>
        </authorList>
    </citation>
    <scope>NUCLEOTIDE SEQUENCE [LARGE SCALE GENOMIC DNA]</scope>
    <source>
        <strain evidence="3 4">LMG 22958</strain>
    </source>
</reference>
<dbReference type="Pfam" id="PF20732">
    <property type="entry name" value="NamZ_C"/>
    <property type="match status" value="1"/>
</dbReference>
<dbReference type="PIRSF" id="PIRSF016719">
    <property type="entry name" value="UCP016719"/>
    <property type="match status" value="1"/>
</dbReference>
<evidence type="ECO:0000313" key="3">
    <source>
        <dbReference type="EMBL" id="NDW22937.1"/>
    </source>
</evidence>
<dbReference type="Gene3D" id="3.90.1150.140">
    <property type="match status" value="1"/>
</dbReference>
<accession>A0A6L9MXT0</accession>
<feature type="domain" description="Peptidoglycan beta-N-acetylmuramidase NamZ N-terminal" evidence="1">
    <location>
        <begin position="87"/>
        <end position="290"/>
    </location>
</feature>
<protein>
    <submittedName>
        <fullName evidence="3">DUF1343 domain-containing protein</fullName>
    </submittedName>
</protein>
<organism evidence="3 4">
    <name type="scientific">Alteromonas hispanica</name>
    <dbReference type="NCBI Taxonomy" id="315421"/>
    <lineage>
        <taxon>Bacteria</taxon>
        <taxon>Pseudomonadati</taxon>
        <taxon>Pseudomonadota</taxon>
        <taxon>Gammaproteobacteria</taxon>
        <taxon>Alteromonadales</taxon>
        <taxon>Alteromonadaceae</taxon>
        <taxon>Alteromonas/Salinimonas group</taxon>
        <taxon>Alteromonas</taxon>
    </lineage>
</organism>
<dbReference type="PANTHER" id="PTHR42915:SF1">
    <property type="entry name" value="PEPTIDOGLYCAN BETA-N-ACETYLMURAMIDASE NAMZ"/>
    <property type="match status" value="1"/>
</dbReference>
<dbReference type="InterPro" id="IPR008302">
    <property type="entry name" value="NamZ"/>
</dbReference>
<name>A0A6L9MXT0_9ALTE</name>
<dbReference type="InterPro" id="IPR048502">
    <property type="entry name" value="NamZ_N"/>
</dbReference>
<evidence type="ECO:0000259" key="1">
    <source>
        <dbReference type="Pfam" id="PF07075"/>
    </source>
</evidence>
<dbReference type="AlphaFoldDB" id="A0A6L9MXT0"/>
<dbReference type="GO" id="GO:0033922">
    <property type="term" value="F:peptidoglycan beta-N-acetylmuramidase activity"/>
    <property type="evidence" value="ECO:0007669"/>
    <property type="project" value="InterPro"/>
</dbReference>
<proteinExistence type="predicted"/>
<comment type="caution">
    <text evidence="3">The sequence shown here is derived from an EMBL/GenBank/DDBJ whole genome shotgun (WGS) entry which is preliminary data.</text>
</comment>
<evidence type="ECO:0000259" key="2">
    <source>
        <dbReference type="Pfam" id="PF20732"/>
    </source>
</evidence>
<dbReference type="RefSeq" id="WP_163112648.1">
    <property type="nucleotide sequence ID" value="NZ_JAAAWP010000012.1"/>
</dbReference>
<feature type="domain" description="Peptidoglycan beta-N-acetylmuramidase NamZ C-terminal" evidence="2">
    <location>
        <begin position="295"/>
        <end position="437"/>
    </location>
</feature>
<keyword evidence="4" id="KW-1185">Reference proteome</keyword>
<dbReference type="PANTHER" id="PTHR42915">
    <property type="entry name" value="HYPOTHETICAL 460 KDA PROTEIN IN FEUA-SIGW INTERGENIC REGION [PRECURSOR]"/>
    <property type="match status" value="1"/>
</dbReference>
<dbReference type="Pfam" id="PF07075">
    <property type="entry name" value="NamZ_N"/>
    <property type="match status" value="1"/>
</dbReference>